<organism evidence="1 2">
    <name type="scientific">Bimuria novae-zelandiae CBS 107.79</name>
    <dbReference type="NCBI Taxonomy" id="1447943"/>
    <lineage>
        <taxon>Eukaryota</taxon>
        <taxon>Fungi</taxon>
        <taxon>Dikarya</taxon>
        <taxon>Ascomycota</taxon>
        <taxon>Pezizomycotina</taxon>
        <taxon>Dothideomycetes</taxon>
        <taxon>Pleosporomycetidae</taxon>
        <taxon>Pleosporales</taxon>
        <taxon>Massarineae</taxon>
        <taxon>Didymosphaeriaceae</taxon>
        <taxon>Bimuria</taxon>
    </lineage>
</organism>
<dbReference type="EMBL" id="ML976727">
    <property type="protein sequence ID" value="KAF1967876.1"/>
    <property type="molecule type" value="Genomic_DNA"/>
</dbReference>
<evidence type="ECO:0000313" key="2">
    <source>
        <dbReference type="Proteomes" id="UP000800036"/>
    </source>
</evidence>
<dbReference type="AlphaFoldDB" id="A0A6A5UYD4"/>
<reference evidence="1" key="1">
    <citation type="journal article" date="2020" name="Stud. Mycol.">
        <title>101 Dothideomycetes genomes: a test case for predicting lifestyles and emergence of pathogens.</title>
        <authorList>
            <person name="Haridas S."/>
            <person name="Albert R."/>
            <person name="Binder M."/>
            <person name="Bloem J."/>
            <person name="Labutti K."/>
            <person name="Salamov A."/>
            <person name="Andreopoulos B."/>
            <person name="Baker S."/>
            <person name="Barry K."/>
            <person name="Bills G."/>
            <person name="Bluhm B."/>
            <person name="Cannon C."/>
            <person name="Castanera R."/>
            <person name="Culley D."/>
            <person name="Daum C."/>
            <person name="Ezra D."/>
            <person name="Gonzalez J."/>
            <person name="Henrissat B."/>
            <person name="Kuo A."/>
            <person name="Liang C."/>
            <person name="Lipzen A."/>
            <person name="Lutzoni F."/>
            <person name="Magnuson J."/>
            <person name="Mondo S."/>
            <person name="Nolan M."/>
            <person name="Ohm R."/>
            <person name="Pangilinan J."/>
            <person name="Park H.-J."/>
            <person name="Ramirez L."/>
            <person name="Alfaro M."/>
            <person name="Sun H."/>
            <person name="Tritt A."/>
            <person name="Yoshinaga Y."/>
            <person name="Zwiers L.-H."/>
            <person name="Turgeon B."/>
            <person name="Goodwin S."/>
            <person name="Spatafora J."/>
            <person name="Crous P."/>
            <person name="Grigoriev I."/>
        </authorList>
    </citation>
    <scope>NUCLEOTIDE SEQUENCE</scope>
    <source>
        <strain evidence="1">CBS 107.79</strain>
    </source>
</reference>
<evidence type="ECO:0000313" key="1">
    <source>
        <dbReference type="EMBL" id="KAF1967876.1"/>
    </source>
</evidence>
<accession>A0A6A5UYD4</accession>
<proteinExistence type="predicted"/>
<name>A0A6A5UYD4_9PLEO</name>
<gene>
    <name evidence="1" type="ORF">BU23DRAFT_559032</name>
</gene>
<keyword evidence="2" id="KW-1185">Reference proteome</keyword>
<protein>
    <submittedName>
        <fullName evidence="1">Uncharacterized protein</fullName>
    </submittedName>
</protein>
<dbReference type="Proteomes" id="UP000800036">
    <property type="component" value="Unassembled WGS sequence"/>
</dbReference>
<sequence length="93" mass="9901">MCGYLDGTFHDAAHCDLDFAQLESSGILSVIDGVTTADKLCGVIQGNYKGTVCTVNLEDAGTGDVEAKMVSCGELQGEWKENQCVLKDPKNVE</sequence>